<dbReference type="InterPro" id="IPR017524">
    <property type="entry name" value="SASP_thioredoxin-like"/>
</dbReference>
<dbReference type="GO" id="GO:0030435">
    <property type="term" value="P:sporulation resulting in formation of a cellular spore"/>
    <property type="evidence" value="ECO:0007669"/>
    <property type="project" value="UniProtKB-KW"/>
</dbReference>
<comment type="similarity">
    <text evidence="1">Belongs to the Tlp family.</text>
</comment>
<evidence type="ECO:0000256" key="2">
    <source>
        <dbReference type="SAM" id="MobiDB-lite"/>
    </source>
</evidence>
<feature type="compositionally biased region" description="Polar residues" evidence="2">
    <location>
        <begin position="1"/>
        <end position="29"/>
    </location>
</feature>
<dbReference type="GO" id="GO:0030436">
    <property type="term" value="P:asexual sporulation"/>
    <property type="evidence" value="ECO:0007669"/>
    <property type="project" value="UniProtKB-UniRule"/>
</dbReference>
<reference evidence="4" key="1">
    <citation type="submission" date="2017-08" db="EMBL/GenBank/DDBJ databases">
        <authorList>
            <person name="Huang Z."/>
        </authorList>
    </citation>
    <scope>NUCLEOTIDE SEQUENCE [LARGE SCALE GENOMIC DNA]</scope>
    <source>
        <strain evidence="4">SA5d-4</strain>
    </source>
</reference>
<sequence>MKSAGLKQNTIVGNSNLEGGNTLANNRQTPAKPDDRSDNVEKIQDMIEHTIENMEQAEDTLRNPEIDMSEHERQQIEEKNDRRREALDGFRSEVKDEANYNRQND</sequence>
<proteinExistence type="evidence at transcript level"/>
<evidence type="ECO:0000256" key="1">
    <source>
        <dbReference type="HAMAP-Rule" id="MF_01506"/>
    </source>
</evidence>
<comment type="induction">
    <text evidence="1">Expressed only in the forespore compartment of sporulating cells.</text>
</comment>
<comment type="caution">
    <text evidence="3">The sequence shown here is derived from an EMBL/GenBank/DDBJ whole genome shotgun (WGS) entry which is preliminary data.</text>
</comment>
<evidence type="ECO:0000313" key="3">
    <source>
        <dbReference type="EMBL" id="OZM56359.1"/>
    </source>
</evidence>
<accession>A0A263BRM8</accession>
<dbReference type="EMBL" id="NPIA01000007">
    <property type="protein sequence ID" value="OZM56359.1"/>
    <property type="molecule type" value="Genomic_DNA"/>
</dbReference>
<evidence type="ECO:0000313" key="4">
    <source>
        <dbReference type="Proteomes" id="UP000217083"/>
    </source>
</evidence>
<keyword evidence="1" id="KW-0749">Sporulation</keyword>
<dbReference type="NCBIfam" id="TIGR03090">
    <property type="entry name" value="SASP_tlp"/>
    <property type="match status" value="1"/>
</dbReference>
<dbReference type="Proteomes" id="UP000217083">
    <property type="component" value="Unassembled WGS sequence"/>
</dbReference>
<gene>
    <name evidence="1 3" type="primary">tlp</name>
    <name evidence="3" type="ORF">CIB95_12755</name>
</gene>
<organism evidence="3 4">
    <name type="scientific">Lottiidibacillus patelloidae</name>
    <dbReference type="NCBI Taxonomy" id="2670334"/>
    <lineage>
        <taxon>Bacteria</taxon>
        <taxon>Bacillati</taxon>
        <taxon>Bacillota</taxon>
        <taxon>Bacilli</taxon>
        <taxon>Bacillales</taxon>
        <taxon>Bacillaceae</taxon>
        <taxon>Lottiidibacillus</taxon>
    </lineage>
</organism>
<comment type="subcellular location">
    <subcellularLocation>
        <location evidence="1">Spore core</location>
    </subcellularLocation>
</comment>
<dbReference type="AlphaFoldDB" id="A0A263BRM8"/>
<protein>
    <recommendedName>
        <fullName evidence="1">Small, acid-soluble spore protein Tlp</fullName>
    </recommendedName>
</protein>
<dbReference type="HAMAP" id="MF_01506">
    <property type="entry name" value="Tlp"/>
    <property type="match status" value="1"/>
</dbReference>
<reference evidence="3 4" key="2">
    <citation type="submission" date="2017-09" db="EMBL/GenBank/DDBJ databases">
        <title>Bacillus patelloidae sp. nov., isolated from the intestinal tract of a marine limpet.</title>
        <authorList>
            <person name="Liu R."/>
            <person name="Dong C."/>
            <person name="Shao Z."/>
        </authorList>
    </citation>
    <scope>NUCLEOTIDE SEQUENCE [LARGE SCALE GENOMIC DNA]</scope>
    <source>
        <strain evidence="3 4">SA5d-4</strain>
    </source>
</reference>
<feature type="compositionally biased region" description="Basic and acidic residues" evidence="2">
    <location>
        <begin position="59"/>
        <end position="105"/>
    </location>
</feature>
<feature type="region of interest" description="Disordered" evidence="2">
    <location>
        <begin position="1"/>
        <end position="40"/>
    </location>
</feature>
<name>A0A263BRM8_9BACI</name>
<feature type="region of interest" description="Disordered" evidence="2">
    <location>
        <begin position="55"/>
        <end position="105"/>
    </location>
</feature>
<keyword evidence="4" id="KW-1185">Reference proteome</keyword>
<dbReference type="Pfam" id="PF19824">
    <property type="entry name" value="Tlp"/>
    <property type="match status" value="1"/>
</dbReference>